<feature type="compositionally biased region" description="Low complexity" evidence="2">
    <location>
        <begin position="52"/>
        <end position="63"/>
    </location>
</feature>
<evidence type="ECO:0000256" key="1">
    <source>
        <dbReference type="SAM" id="Coils"/>
    </source>
</evidence>
<dbReference type="OrthoDB" id="1681166at2759"/>
<comment type="caution">
    <text evidence="3">The sequence shown here is derived from an EMBL/GenBank/DDBJ whole genome shotgun (WGS) entry which is preliminary data.</text>
</comment>
<feature type="coiled-coil region" evidence="1">
    <location>
        <begin position="245"/>
        <end position="272"/>
    </location>
</feature>
<organism evidence="3 4">
    <name type="scientific">Aphidius gifuensis</name>
    <name type="common">Parasitoid wasp</name>
    <dbReference type="NCBI Taxonomy" id="684658"/>
    <lineage>
        <taxon>Eukaryota</taxon>
        <taxon>Metazoa</taxon>
        <taxon>Ecdysozoa</taxon>
        <taxon>Arthropoda</taxon>
        <taxon>Hexapoda</taxon>
        <taxon>Insecta</taxon>
        <taxon>Pterygota</taxon>
        <taxon>Neoptera</taxon>
        <taxon>Endopterygota</taxon>
        <taxon>Hymenoptera</taxon>
        <taxon>Apocrita</taxon>
        <taxon>Ichneumonoidea</taxon>
        <taxon>Braconidae</taxon>
        <taxon>Aphidiinae</taxon>
        <taxon>Aphidius</taxon>
    </lineage>
</organism>
<feature type="compositionally biased region" description="Pro residues" evidence="2">
    <location>
        <begin position="14"/>
        <end position="23"/>
    </location>
</feature>
<evidence type="ECO:0000256" key="2">
    <source>
        <dbReference type="SAM" id="MobiDB-lite"/>
    </source>
</evidence>
<protein>
    <submittedName>
        <fullName evidence="3">Uncharacterized protein</fullName>
    </submittedName>
</protein>
<feature type="compositionally biased region" description="Polar residues" evidence="2">
    <location>
        <begin position="417"/>
        <end position="435"/>
    </location>
</feature>
<dbReference type="AlphaFoldDB" id="A0A835CTV6"/>
<dbReference type="EMBL" id="JACMRX010000003">
    <property type="protein sequence ID" value="KAF7992705.1"/>
    <property type="molecule type" value="Genomic_DNA"/>
</dbReference>
<accession>A0A835CTV6</accession>
<reference evidence="3 4" key="1">
    <citation type="submission" date="2020-08" db="EMBL/GenBank/DDBJ databases">
        <title>Aphidius gifuensis genome sequencing and assembly.</title>
        <authorList>
            <person name="Du Z."/>
        </authorList>
    </citation>
    <scope>NUCLEOTIDE SEQUENCE [LARGE SCALE GENOMIC DNA]</scope>
    <source>
        <strain evidence="3">YNYX2018</strain>
        <tissue evidence="3">Adults</tissue>
    </source>
</reference>
<proteinExistence type="predicted"/>
<dbReference type="Proteomes" id="UP000639338">
    <property type="component" value="Unassembled WGS sequence"/>
</dbReference>
<evidence type="ECO:0000313" key="3">
    <source>
        <dbReference type="EMBL" id="KAF7992705.1"/>
    </source>
</evidence>
<feature type="region of interest" description="Disordered" evidence="2">
    <location>
        <begin position="1"/>
        <end position="65"/>
    </location>
</feature>
<feature type="region of interest" description="Disordered" evidence="2">
    <location>
        <begin position="386"/>
        <end position="509"/>
    </location>
</feature>
<feature type="compositionally biased region" description="Pro residues" evidence="2">
    <location>
        <begin position="37"/>
        <end position="51"/>
    </location>
</feature>
<gene>
    <name evidence="3" type="ORF">HCN44_005049</name>
</gene>
<name>A0A835CTV6_APHGI</name>
<evidence type="ECO:0000313" key="4">
    <source>
        <dbReference type="Proteomes" id="UP000639338"/>
    </source>
</evidence>
<keyword evidence="1" id="KW-0175">Coiled coil</keyword>
<keyword evidence="4" id="KW-1185">Reference proteome</keyword>
<sequence>MKEANIMQLSARSHPPPPVPPRPSRQVVAEALKKSPRPPCPTRQAPPPPNTKPWTPNNNNNNKITTSTIYNPGRTIVYESSKNLNNHDYNNNSNKQLKNCNENKNLSQIKSQEFHDNSERIKVTDNHINNLQQKQHVTQSLNNNNDIEINKNSININKLNNIDIDVMIKTDFVEKNRKDVVVTNENILQQSDIKVQGTNDHTRECNMQISGDKVDTVTDGRNKENIDILNNHDVINNDNNNNIINKKLSLSINSLNNELEIIKNEKNNNIDNIDNIDNINNKLNIYETNKSIFLADKCATVVIIDEPERKIIFNEDNNDNIQHEDWLEAGVRYSSTKIMLPGDDTLADRTDENINDQKNDCDSYVENKFDLDFTSIRERIAMSSLQGLPPLPRSLSGFNINEGRRDVGEPPPPPPARSSSKTSKGIKTFMQSSSRPSPPEFRQLLQDQDDRAPSPSSEEGDDGSYAVHPPPPPRRPAPLLHHHRPPRPPRPLRLPLSDESPSSEEYGAV</sequence>